<feature type="region of interest" description="Disordered" evidence="1">
    <location>
        <begin position="43"/>
        <end position="67"/>
    </location>
</feature>
<dbReference type="HOGENOM" id="CLU_2061796_0_0_1"/>
<dbReference type="Proteomes" id="UP000053820">
    <property type="component" value="Unassembled WGS sequence"/>
</dbReference>
<feature type="compositionally biased region" description="Acidic residues" evidence="1">
    <location>
        <begin position="44"/>
        <end position="54"/>
    </location>
</feature>
<accession>A0A0C9VK56</accession>
<evidence type="ECO:0000313" key="2">
    <source>
        <dbReference type="EMBL" id="KIJ57870.1"/>
    </source>
</evidence>
<protein>
    <submittedName>
        <fullName evidence="2">Uncharacterized protein</fullName>
    </submittedName>
</protein>
<dbReference type="AlphaFoldDB" id="A0A0C9VK56"/>
<dbReference type="EMBL" id="KN840072">
    <property type="protein sequence ID" value="KIJ57870.1"/>
    <property type="molecule type" value="Genomic_DNA"/>
</dbReference>
<name>A0A0C9VK56_9AGAM</name>
<reference evidence="2 3" key="1">
    <citation type="submission" date="2014-04" db="EMBL/GenBank/DDBJ databases">
        <title>Evolutionary Origins and Diversification of the Mycorrhizal Mutualists.</title>
        <authorList>
            <consortium name="DOE Joint Genome Institute"/>
            <consortium name="Mycorrhizal Genomics Consortium"/>
            <person name="Kohler A."/>
            <person name="Kuo A."/>
            <person name="Nagy L.G."/>
            <person name="Floudas D."/>
            <person name="Copeland A."/>
            <person name="Barry K.W."/>
            <person name="Cichocki N."/>
            <person name="Veneault-Fourrey C."/>
            <person name="LaButti K."/>
            <person name="Lindquist E.A."/>
            <person name="Lipzen A."/>
            <person name="Lundell T."/>
            <person name="Morin E."/>
            <person name="Murat C."/>
            <person name="Riley R."/>
            <person name="Ohm R."/>
            <person name="Sun H."/>
            <person name="Tunlid A."/>
            <person name="Henrissat B."/>
            <person name="Grigoriev I.V."/>
            <person name="Hibbett D.S."/>
            <person name="Martin F."/>
        </authorList>
    </citation>
    <scope>NUCLEOTIDE SEQUENCE [LARGE SCALE GENOMIC DNA]</scope>
    <source>
        <strain evidence="2 3">MD-312</strain>
    </source>
</reference>
<evidence type="ECO:0000256" key="1">
    <source>
        <dbReference type="SAM" id="MobiDB-lite"/>
    </source>
</evidence>
<organism evidence="2 3">
    <name type="scientific">Hydnomerulius pinastri MD-312</name>
    <dbReference type="NCBI Taxonomy" id="994086"/>
    <lineage>
        <taxon>Eukaryota</taxon>
        <taxon>Fungi</taxon>
        <taxon>Dikarya</taxon>
        <taxon>Basidiomycota</taxon>
        <taxon>Agaricomycotina</taxon>
        <taxon>Agaricomycetes</taxon>
        <taxon>Agaricomycetidae</taxon>
        <taxon>Boletales</taxon>
        <taxon>Boletales incertae sedis</taxon>
        <taxon>Leucogyrophana</taxon>
    </lineage>
</organism>
<keyword evidence="3" id="KW-1185">Reference proteome</keyword>
<proteinExistence type="predicted"/>
<gene>
    <name evidence="2" type="ORF">HYDPIDRAFT_34717</name>
</gene>
<evidence type="ECO:0000313" key="3">
    <source>
        <dbReference type="Proteomes" id="UP000053820"/>
    </source>
</evidence>
<sequence>MPRPTTRSVSTLPVVVAAPPVEDIEDAPDDRSVHFPDPVVDDAAVNDDLGDSIDGESPWGTPTKDWDVLDKINSSPPPVDIEEAARLAENLPNVLLQPPLEDLVTSHIVFTPKNTKRTA</sequence>